<name>A0A238Y9F8_9BACT</name>
<dbReference type="Pfam" id="PF00582">
    <property type="entry name" value="Usp"/>
    <property type="match status" value="1"/>
</dbReference>
<keyword evidence="2" id="KW-0963">Cytoplasm</keyword>
<dbReference type="PANTHER" id="PTHR46268">
    <property type="entry name" value="STRESS RESPONSE PROTEIN NHAX"/>
    <property type="match status" value="1"/>
</dbReference>
<dbReference type="PIRSF" id="PIRSF006276">
    <property type="entry name" value="UspA"/>
    <property type="match status" value="1"/>
</dbReference>
<keyword evidence="5" id="KW-1185">Reference proteome</keyword>
<dbReference type="InterPro" id="IPR014729">
    <property type="entry name" value="Rossmann-like_a/b/a_fold"/>
</dbReference>
<dbReference type="RefSeq" id="WP_089271883.1">
    <property type="nucleotide sequence ID" value="NZ_FZOC01000001.1"/>
</dbReference>
<dbReference type="InterPro" id="IPR006016">
    <property type="entry name" value="UspA"/>
</dbReference>
<evidence type="ECO:0000256" key="1">
    <source>
        <dbReference type="ARBA" id="ARBA00008791"/>
    </source>
</evidence>
<dbReference type="AlphaFoldDB" id="A0A238Y9F8"/>
<evidence type="ECO:0000259" key="3">
    <source>
        <dbReference type="Pfam" id="PF00582"/>
    </source>
</evidence>
<accession>A0A238Y9F8</accession>
<feature type="domain" description="UspA" evidence="3">
    <location>
        <begin position="4"/>
        <end position="144"/>
    </location>
</feature>
<reference evidence="4 5" key="1">
    <citation type="submission" date="2017-06" db="EMBL/GenBank/DDBJ databases">
        <authorList>
            <person name="Kim H.J."/>
            <person name="Triplett B.A."/>
        </authorList>
    </citation>
    <scope>NUCLEOTIDE SEQUENCE [LARGE SCALE GENOMIC DNA]</scope>
    <source>
        <strain evidence="4 5">DSM 13116</strain>
    </source>
</reference>
<evidence type="ECO:0000256" key="2">
    <source>
        <dbReference type="PIRNR" id="PIRNR006276"/>
    </source>
</evidence>
<sequence length="147" mass="15616">MAQIKKILCAVDFSEYSPSVAEYARLLAQGLGAKIVCLYVAPSLSQYVGFHVPPSSIENFVGEIVTGAEATMSAFLSENFQGVEADGHVVTGYAAEEIFGVADKEGADMIIMGTHGRKGIDRILFGSVAEKVVKGAKCPVMTIRPTK</sequence>
<dbReference type="GO" id="GO:0005737">
    <property type="term" value="C:cytoplasm"/>
    <property type="evidence" value="ECO:0007669"/>
    <property type="project" value="UniProtKB-SubCell"/>
</dbReference>
<dbReference type="Proteomes" id="UP000198324">
    <property type="component" value="Unassembled WGS sequence"/>
</dbReference>
<evidence type="ECO:0000313" key="5">
    <source>
        <dbReference type="Proteomes" id="UP000198324"/>
    </source>
</evidence>
<proteinExistence type="inferred from homology"/>
<dbReference type="CDD" id="cd00293">
    <property type="entry name" value="USP-like"/>
    <property type="match status" value="1"/>
</dbReference>
<dbReference type="OrthoDB" id="9788959at2"/>
<comment type="subcellular location">
    <subcellularLocation>
        <location evidence="2">Cytoplasm</location>
    </subcellularLocation>
</comment>
<protein>
    <recommendedName>
        <fullName evidence="2">Universal stress protein</fullName>
    </recommendedName>
</protein>
<dbReference type="InterPro" id="IPR006015">
    <property type="entry name" value="Universal_stress_UspA"/>
</dbReference>
<evidence type="ECO:0000313" key="4">
    <source>
        <dbReference type="EMBL" id="SNR67458.1"/>
    </source>
</evidence>
<dbReference type="Gene3D" id="3.40.50.620">
    <property type="entry name" value="HUPs"/>
    <property type="match status" value="1"/>
</dbReference>
<dbReference type="SUPFAM" id="SSF52402">
    <property type="entry name" value="Adenine nucleotide alpha hydrolases-like"/>
    <property type="match status" value="1"/>
</dbReference>
<dbReference type="EMBL" id="FZOC01000001">
    <property type="protein sequence ID" value="SNR67458.1"/>
    <property type="molecule type" value="Genomic_DNA"/>
</dbReference>
<dbReference type="PANTHER" id="PTHR46268:SF6">
    <property type="entry name" value="UNIVERSAL STRESS PROTEIN UP12"/>
    <property type="match status" value="1"/>
</dbReference>
<organism evidence="4 5">
    <name type="scientific">Humidesulfovibrio mexicanus</name>
    <dbReference type="NCBI Taxonomy" id="147047"/>
    <lineage>
        <taxon>Bacteria</taxon>
        <taxon>Pseudomonadati</taxon>
        <taxon>Thermodesulfobacteriota</taxon>
        <taxon>Desulfovibrionia</taxon>
        <taxon>Desulfovibrionales</taxon>
        <taxon>Desulfovibrionaceae</taxon>
        <taxon>Humidesulfovibrio</taxon>
    </lineage>
</organism>
<dbReference type="PRINTS" id="PR01438">
    <property type="entry name" value="UNVRSLSTRESS"/>
</dbReference>
<comment type="similarity">
    <text evidence="1 2">Belongs to the universal stress protein A family.</text>
</comment>
<gene>
    <name evidence="4" type="ORF">SAMN04488503_0782</name>
</gene>